<proteinExistence type="predicted"/>
<keyword evidence="2" id="KW-1185">Reference proteome</keyword>
<gene>
    <name evidence="1" type="ORF">N8E88_09000</name>
</gene>
<organism evidence="1 2">
    <name type="scientific">Phyllobacterium zundukense</name>
    <dbReference type="NCBI Taxonomy" id="1867719"/>
    <lineage>
        <taxon>Bacteria</taxon>
        <taxon>Pseudomonadati</taxon>
        <taxon>Pseudomonadota</taxon>
        <taxon>Alphaproteobacteria</taxon>
        <taxon>Hyphomicrobiales</taxon>
        <taxon>Phyllobacteriaceae</taxon>
        <taxon>Phyllobacterium</taxon>
    </lineage>
</organism>
<keyword evidence="1" id="KW-0614">Plasmid</keyword>
<dbReference type="EMBL" id="CP104972">
    <property type="protein sequence ID" value="UXN59018.1"/>
    <property type="molecule type" value="Genomic_DNA"/>
</dbReference>
<protein>
    <submittedName>
        <fullName evidence="1">Zinc-binding peptidase</fullName>
    </submittedName>
</protein>
<dbReference type="Proteomes" id="UP001061991">
    <property type="component" value="Plasmid p_unnamed1"/>
</dbReference>
<name>A0ACD4CZG3_9HYPH</name>
<evidence type="ECO:0000313" key="1">
    <source>
        <dbReference type="EMBL" id="UXN59018.1"/>
    </source>
</evidence>
<geneLocation type="plasmid" evidence="1 2">
    <name>p_unnamed1</name>
</geneLocation>
<accession>A0ACD4CZG3</accession>
<sequence length="371" mass="42591">MRLFTCDNCKNVVFFDSRQCVQCKCRLVYEPVSMKMCAIRSEADGSWRFVTGERSEVRMCANATFDVCNWLVEPSENRDFCLSCRHNRLVPSVQTSEGLNHWRKISRAQQHLFYSILRWNLPHPDRTEDPTGGLVFDFLEDQRLPSGMLVPAMSGHDEGLITIRAAEADDATREEARQSVYELYRTLLGHLRHESGHFLWNKLVRDGNELENYRSVFGDERANYEQALQHYYANGPLPGWQESFVSAYASSHSWEDFAECFAHYTHIVDSLETAREFGIAARPPKHLAMAASIEFDPYQADSAEQLVRTWVPLSIAINSIQRSMGQSDSYPFVLSSPVIVKLEYLHRLVQTFQEQPRSSKTKNSDTLCSPL</sequence>
<reference evidence="1" key="1">
    <citation type="submission" date="2022-09" db="EMBL/GenBank/DDBJ databases">
        <title>Interaction between co-microsymbionts with complementary sets of symbiotic genes in legume-rhizobium systems.</title>
        <authorList>
            <person name="Safronova V."/>
            <person name="Sazanova A."/>
            <person name="Afonin A."/>
            <person name="Chirak E."/>
        </authorList>
    </citation>
    <scope>NUCLEOTIDE SEQUENCE</scope>
    <source>
        <strain evidence="1">A18/3m</strain>
    </source>
</reference>
<evidence type="ECO:0000313" key="2">
    <source>
        <dbReference type="Proteomes" id="UP001061991"/>
    </source>
</evidence>